<protein>
    <recommendedName>
        <fullName evidence="1">Peptidase M15C domain-containing protein</fullName>
    </recommendedName>
</protein>
<evidence type="ECO:0000313" key="2">
    <source>
        <dbReference type="EMBL" id="BCK58385.1"/>
    </source>
</evidence>
<reference evidence="2 3" key="1">
    <citation type="submission" date="2020-08" db="EMBL/GenBank/DDBJ databases">
        <title>Genome Sequencing of Nocardia wallacei strain FMUON74 and assembly.</title>
        <authorList>
            <person name="Toyokawa M."/>
            <person name="Uesaka K."/>
        </authorList>
    </citation>
    <scope>NUCLEOTIDE SEQUENCE [LARGE SCALE GENOMIC DNA]</scope>
    <source>
        <strain evidence="2 3">FMUON74</strain>
    </source>
</reference>
<organism evidence="2 3">
    <name type="scientific">Nocardia wallacei</name>
    <dbReference type="NCBI Taxonomy" id="480035"/>
    <lineage>
        <taxon>Bacteria</taxon>
        <taxon>Bacillati</taxon>
        <taxon>Actinomycetota</taxon>
        <taxon>Actinomycetes</taxon>
        <taxon>Mycobacteriales</taxon>
        <taxon>Nocardiaceae</taxon>
        <taxon>Nocardia</taxon>
    </lineage>
</organism>
<dbReference type="SUPFAM" id="SSF55166">
    <property type="entry name" value="Hedgehog/DD-peptidase"/>
    <property type="match status" value="1"/>
</dbReference>
<evidence type="ECO:0000313" key="3">
    <source>
        <dbReference type="Proteomes" id="UP000516173"/>
    </source>
</evidence>
<dbReference type="Pfam" id="PF13539">
    <property type="entry name" value="Peptidase_M15_4"/>
    <property type="match status" value="1"/>
</dbReference>
<dbReference type="GO" id="GO:0008233">
    <property type="term" value="F:peptidase activity"/>
    <property type="evidence" value="ECO:0007669"/>
    <property type="project" value="InterPro"/>
</dbReference>
<dbReference type="InterPro" id="IPR009045">
    <property type="entry name" value="Zn_M74/Hedgehog-like"/>
</dbReference>
<keyword evidence="3" id="KW-1185">Reference proteome</keyword>
<dbReference type="RefSeq" id="WP_187685142.1">
    <property type="nucleotide sequence ID" value="NZ_AP023396.1"/>
</dbReference>
<name>A0A7G1KT24_9NOCA</name>
<dbReference type="InterPro" id="IPR039561">
    <property type="entry name" value="Peptidase_M15C"/>
</dbReference>
<dbReference type="KEGG" id="nwl:NWFMUON74_61570"/>
<dbReference type="Gene3D" id="3.30.1380.10">
    <property type="match status" value="1"/>
</dbReference>
<dbReference type="AlphaFoldDB" id="A0A7G1KT24"/>
<feature type="domain" description="Peptidase M15C" evidence="1">
    <location>
        <begin position="86"/>
        <end position="147"/>
    </location>
</feature>
<accession>A0A7G1KT24</accession>
<dbReference type="GeneID" id="80350567"/>
<evidence type="ECO:0000259" key="1">
    <source>
        <dbReference type="Pfam" id="PF13539"/>
    </source>
</evidence>
<dbReference type="EMBL" id="AP023396">
    <property type="protein sequence ID" value="BCK58385.1"/>
    <property type="molecule type" value="Genomic_DNA"/>
</dbReference>
<proteinExistence type="predicted"/>
<dbReference type="Proteomes" id="UP000516173">
    <property type="component" value="Chromosome"/>
</dbReference>
<sequence>MSFRTVYGNQWSEAGWRMCNRDECERIYVEGANNDNLAAMIVRSGPAEVVLRAWATWYHHNVEPLDLYAPAPGDDWGWSATNDVADSNHLSGTALDFNATQYPWGVDASRVMPRARIAKIREGLDLFRGFVFWGQDWSRKDPMHYQIGVPEFDPDGAPNRGLAAFAAELENGLHGILAPAPDSDDPRTDPQVLAGFFQLIPPSRWPK</sequence>
<gene>
    <name evidence="2" type="ORF">NWFMUON74_61570</name>
</gene>